<evidence type="ECO:0000313" key="3">
    <source>
        <dbReference type="Proteomes" id="UP000192660"/>
    </source>
</evidence>
<dbReference type="STRING" id="28034.BFX07_00265"/>
<evidence type="ECO:0000313" key="2">
    <source>
        <dbReference type="EMBL" id="SMC03283.1"/>
    </source>
</evidence>
<keyword evidence="1" id="KW-0472">Membrane</keyword>
<feature type="transmembrane region" description="Helical" evidence="1">
    <location>
        <begin position="260"/>
        <end position="285"/>
    </location>
</feature>
<feature type="transmembrane region" description="Helical" evidence="1">
    <location>
        <begin position="140"/>
        <end position="156"/>
    </location>
</feature>
<accession>A0A1W1WC13</accession>
<feature type="transmembrane region" description="Helical" evidence="1">
    <location>
        <begin position="176"/>
        <end position="198"/>
    </location>
</feature>
<organism evidence="2 3">
    <name type="scientific">Sulfobacillus thermosulfidooxidans (strain DSM 9293 / VKM B-1269 / AT-1)</name>
    <dbReference type="NCBI Taxonomy" id="929705"/>
    <lineage>
        <taxon>Bacteria</taxon>
        <taxon>Bacillati</taxon>
        <taxon>Bacillota</taxon>
        <taxon>Clostridia</taxon>
        <taxon>Eubacteriales</taxon>
        <taxon>Clostridiales Family XVII. Incertae Sedis</taxon>
        <taxon>Sulfobacillus</taxon>
    </lineage>
</organism>
<dbReference type="EMBL" id="FWWY01000001">
    <property type="protein sequence ID" value="SMC03283.1"/>
    <property type="molecule type" value="Genomic_DNA"/>
</dbReference>
<keyword evidence="1" id="KW-0812">Transmembrane</keyword>
<evidence type="ECO:0008006" key="4">
    <source>
        <dbReference type="Google" id="ProtNLM"/>
    </source>
</evidence>
<sequence length="472" mass="54626">MTMTRRDHQIMQGTLILLASSLFWAQSLHNGLGGDVFWQWAAGRYMIHHHLVLHDDVFSYTLYHKPWVTEEWGYEVLLAALVSGLGGVAFWLMSAGIGTILMVSLAWLLSLRGVKGLKNGLLVLMAAPGLVEFVKDRPQAFSYVFFVWMLIILWNAKTHPRRLWWSVPLLWVWTNMHGSFLLGFLLLLLEGIWIIVPVNTARVKTWPTQVSLKQWARVFIVSVLVSFMNPNGPGLWVYSWHVSFSTRIAKYIAEWQSPDFHMMIWVVVILVPLFLLVLLMLFGNIPVNWPDFFLVAGLFYATMKSIRFLPYYDVQWAVLLGVLTREWPFRRIQGYVVAPLLLLLTGLILFEKPIVPAGKPVGEPILAAQYLKTHPGRVFNMYHWGGYLISQHIPVFIDGRTDFYLQGHQLHQYMAVKNLTENPNIIWKQYNVRYVLWQPKTAVSTYLLSLPKQWTPIIKTKTAILFQHRGLW</sequence>
<keyword evidence="3" id="KW-1185">Reference proteome</keyword>
<dbReference type="Proteomes" id="UP000192660">
    <property type="component" value="Unassembled WGS sequence"/>
</dbReference>
<dbReference type="AlphaFoldDB" id="A0A1W1WC13"/>
<feature type="transmembrane region" description="Helical" evidence="1">
    <location>
        <begin position="332"/>
        <end position="350"/>
    </location>
</feature>
<name>A0A1W1WC13_SULTA</name>
<evidence type="ECO:0000256" key="1">
    <source>
        <dbReference type="SAM" id="Phobius"/>
    </source>
</evidence>
<keyword evidence="1" id="KW-1133">Transmembrane helix</keyword>
<protein>
    <recommendedName>
        <fullName evidence="4">Glycosyltransferase RgtA/B/C/D-like domain-containing protein</fullName>
    </recommendedName>
</protein>
<reference evidence="3" key="1">
    <citation type="submission" date="2017-04" db="EMBL/GenBank/DDBJ databases">
        <authorList>
            <person name="Varghese N."/>
            <person name="Submissions S."/>
        </authorList>
    </citation>
    <scope>NUCLEOTIDE SEQUENCE [LARGE SCALE GENOMIC DNA]</scope>
    <source>
        <strain evidence="3">DSM 9293</strain>
    </source>
</reference>
<feature type="transmembrane region" description="Helical" evidence="1">
    <location>
        <begin position="292"/>
        <end position="312"/>
    </location>
</feature>
<feature type="transmembrane region" description="Helical" evidence="1">
    <location>
        <begin position="218"/>
        <end position="240"/>
    </location>
</feature>
<proteinExistence type="predicted"/>
<gene>
    <name evidence="2" type="ORF">SAMN00768000_1004</name>
</gene>
<feature type="transmembrane region" description="Helical" evidence="1">
    <location>
        <begin position="76"/>
        <end position="109"/>
    </location>
</feature>